<dbReference type="OrthoDB" id="8641877at2"/>
<accession>T0C5K4</accession>
<dbReference type="PANTHER" id="PTHR11895:SF7">
    <property type="entry name" value="GLUTAMYL-TRNA(GLN) AMIDOTRANSFERASE SUBUNIT A, MITOCHONDRIAL"/>
    <property type="match status" value="1"/>
</dbReference>
<dbReference type="InterPro" id="IPR036928">
    <property type="entry name" value="AS_sf"/>
</dbReference>
<comment type="similarity">
    <text evidence="1">Belongs to the amidase family.</text>
</comment>
<proteinExistence type="inferred from homology"/>
<dbReference type="InterPro" id="IPR000120">
    <property type="entry name" value="Amidase"/>
</dbReference>
<reference evidence="4" key="1">
    <citation type="journal article" date="2022" name="G3 (Bethesda)">
        <title>Unveiling the complete genome sequence of Alicyclobacillus acidoterrestris DSM 3922T, a taint-producing strain.</title>
        <authorList>
            <person name="Leonardo I.C."/>
            <person name="Barreto Crespo M.T."/>
            <person name="Gaspar F.B."/>
        </authorList>
    </citation>
    <scope>NUCLEOTIDE SEQUENCE [LARGE SCALE GENOMIC DNA]</scope>
    <source>
        <strain evidence="4">DSM 3922</strain>
    </source>
</reference>
<feature type="domain" description="Amidase" evidence="2">
    <location>
        <begin position="273"/>
        <end position="366"/>
    </location>
</feature>
<evidence type="ECO:0000313" key="4">
    <source>
        <dbReference type="Proteomes" id="UP000829401"/>
    </source>
</evidence>
<dbReference type="GO" id="GO:0003824">
    <property type="term" value="F:catalytic activity"/>
    <property type="evidence" value="ECO:0007669"/>
    <property type="project" value="InterPro"/>
</dbReference>
<dbReference type="STRING" id="1356854.N007_00640"/>
<keyword evidence="4" id="KW-1185">Reference proteome</keyword>
<accession>A0A9E7D124</accession>
<evidence type="ECO:0000256" key="1">
    <source>
        <dbReference type="ARBA" id="ARBA00009199"/>
    </source>
</evidence>
<dbReference type="SUPFAM" id="SSF75304">
    <property type="entry name" value="Amidase signature (AS) enzymes"/>
    <property type="match status" value="1"/>
</dbReference>
<dbReference type="KEGG" id="aaco:K1I37_08120"/>
<feature type="domain" description="Amidase" evidence="2">
    <location>
        <begin position="125"/>
        <end position="251"/>
    </location>
</feature>
<dbReference type="Proteomes" id="UP000829401">
    <property type="component" value="Chromosome"/>
</dbReference>
<sequence>MEAAERTGLSVCMYQASLLAAAKQAEREIGLGQYRGPLHGIPMDVRSVHHRGALVETISHGYSTRVTKPDTPDASTLTMLQSAGAVCADMSPVSQATAVKNGITIASTSKGAVEDDAIVETSRYGLIDFRPTHAVLSQQGGRSLAGVLNHLRFTTRTVWDAAVLLSSLVDSDIRQSAGSAVHPILSSTSFGRHLHGLTIGVEEDYFFGQVDERVASCVRAAIRRLEALGANVRPVSIPMLSSGALTDCAAALSEVGVGGQREFRDVAPSVIQYVQAQQARSHLRAQMNRAFGLVDVMVAPSLPVHASDVKRAVKGDVRGGAQAWLHQLQPAKWTGFPSLHVPCARRDGASVSVQLIGPAFRERLLLKVGYALEKSGSKAGSDEAVEMQTA</sequence>
<name>T0C5K4_ALIAG</name>
<organism evidence="3 4">
    <name type="scientific">Alicyclobacillus acidoterrestris (strain ATCC 49025 / DSM 3922 / CIP 106132 / NCIMB 13137 / GD3B)</name>
    <dbReference type="NCBI Taxonomy" id="1356854"/>
    <lineage>
        <taxon>Bacteria</taxon>
        <taxon>Bacillati</taxon>
        <taxon>Bacillota</taxon>
        <taxon>Bacilli</taxon>
        <taxon>Bacillales</taxon>
        <taxon>Alicyclobacillaceae</taxon>
        <taxon>Alicyclobacillus</taxon>
    </lineage>
</organism>
<dbReference type="Pfam" id="PF01425">
    <property type="entry name" value="Amidase"/>
    <property type="match status" value="2"/>
</dbReference>
<protein>
    <submittedName>
        <fullName evidence="3">Amidase</fullName>
    </submittedName>
</protein>
<dbReference type="InterPro" id="IPR023631">
    <property type="entry name" value="Amidase_dom"/>
</dbReference>
<gene>
    <name evidence="3" type="ORF">K1I37_08120</name>
</gene>
<dbReference type="Gene3D" id="3.90.1300.10">
    <property type="entry name" value="Amidase signature (AS) domain"/>
    <property type="match status" value="1"/>
</dbReference>
<dbReference type="RefSeq" id="WP_021295865.1">
    <property type="nucleotide sequence ID" value="NZ_AURB01000112.1"/>
</dbReference>
<dbReference type="EMBL" id="CP080467">
    <property type="protein sequence ID" value="UNO50422.1"/>
    <property type="molecule type" value="Genomic_DNA"/>
</dbReference>
<dbReference type="PANTHER" id="PTHR11895">
    <property type="entry name" value="TRANSAMIDASE"/>
    <property type="match status" value="1"/>
</dbReference>
<dbReference type="AlphaFoldDB" id="T0C5K4"/>
<dbReference type="eggNOG" id="COG0154">
    <property type="taxonomic scope" value="Bacteria"/>
</dbReference>
<evidence type="ECO:0000259" key="2">
    <source>
        <dbReference type="Pfam" id="PF01425"/>
    </source>
</evidence>
<evidence type="ECO:0000313" key="3">
    <source>
        <dbReference type="EMBL" id="UNO50422.1"/>
    </source>
</evidence>